<evidence type="ECO:0000313" key="1">
    <source>
        <dbReference type="EMBL" id="WOD13873.1"/>
    </source>
</evidence>
<organism evidence="1 2">
    <name type="scientific">Paraburkholderia kirstenboschensis</name>
    <dbReference type="NCBI Taxonomy" id="1245436"/>
    <lineage>
        <taxon>Bacteria</taxon>
        <taxon>Pseudomonadati</taxon>
        <taxon>Pseudomonadota</taxon>
        <taxon>Betaproteobacteria</taxon>
        <taxon>Burkholderiales</taxon>
        <taxon>Burkholderiaceae</taxon>
        <taxon>Paraburkholderia</taxon>
    </lineage>
</organism>
<dbReference type="RefSeq" id="WP_317015570.1">
    <property type="nucleotide sequence ID" value="NZ_CP136511.1"/>
</dbReference>
<dbReference type="EMBL" id="CP136511">
    <property type="protein sequence ID" value="WOD13873.1"/>
    <property type="molecule type" value="Genomic_DNA"/>
</dbReference>
<proteinExistence type="predicted"/>
<sequence>MGMFGWGKRQDREISSAEIEKDLIAVEKPLARMYLLKSPHPLDFRRAEERYLYVVGKHYPKADATRLLSALYLDYDGYYQSAATKDWGDGTSMLFVKEQDAVGWAKGLPEYEEQLRLQYPWLYRSDNGKPQN</sequence>
<accession>A0ABZ0E9F2</accession>
<reference evidence="1 2" key="1">
    <citation type="submission" date="2023-10" db="EMBL/GenBank/DDBJ databases">
        <title>Surface-active antibiotics is a multifunctional adaptation for post-fire microbes.</title>
        <authorList>
            <person name="Liu M.D."/>
            <person name="Du Y."/>
            <person name="Koupaei S.K."/>
            <person name="Kim N.R."/>
            <person name="Zhang W."/>
            <person name="Traxler M.F."/>
        </authorList>
    </citation>
    <scope>NUCLEOTIDE SEQUENCE [LARGE SCALE GENOMIC DNA]</scope>
    <source>
        <strain evidence="1 2">F3</strain>
    </source>
</reference>
<gene>
    <name evidence="1" type="ORF">RW095_08065</name>
</gene>
<evidence type="ECO:0000313" key="2">
    <source>
        <dbReference type="Proteomes" id="UP001302652"/>
    </source>
</evidence>
<dbReference type="Proteomes" id="UP001302652">
    <property type="component" value="Chromosome 3"/>
</dbReference>
<keyword evidence="2" id="KW-1185">Reference proteome</keyword>
<name>A0ABZ0E9F2_9BURK</name>
<protein>
    <submittedName>
        <fullName evidence="1">Uncharacterized protein</fullName>
    </submittedName>
</protein>